<dbReference type="Pfam" id="PF14124">
    <property type="entry name" value="DUF4291"/>
    <property type="match status" value="1"/>
</dbReference>
<proteinExistence type="predicted"/>
<dbReference type="Proteomes" id="UP000758603">
    <property type="component" value="Unassembled WGS sequence"/>
</dbReference>
<feature type="region of interest" description="Disordered" evidence="1">
    <location>
        <begin position="120"/>
        <end position="141"/>
    </location>
</feature>
<accession>A0A9P8UEF8</accession>
<dbReference type="InterPro" id="IPR025633">
    <property type="entry name" value="DUF4291"/>
</dbReference>
<dbReference type="RefSeq" id="XP_045954916.1">
    <property type="nucleotide sequence ID" value="XM_046100467.1"/>
</dbReference>
<evidence type="ECO:0000313" key="3">
    <source>
        <dbReference type="Proteomes" id="UP000758603"/>
    </source>
</evidence>
<sequence>MDTTISNVKHQHSSSKSSLKIRHRQIRALCDEETITVYQAYNAEIASHAVQHQKLNASPLFKPGRMTWIKPSWCWMMYRSGYSFKDKNQERILALKMRRTDFLVLLEKAVLATKMAARGTGDSKGVARDEGEEERRSDDVRVQWDPERSMRLERLEYRSIQIGIRGDTRTHWIMNSIVAIEDVTEMAQSLKAALDEDPRVSEQELVQRGLLPQEKPVEASKILHEILEMD</sequence>
<dbReference type="GeneID" id="70129359"/>
<feature type="compositionally biased region" description="Basic and acidic residues" evidence="1">
    <location>
        <begin position="125"/>
        <end position="141"/>
    </location>
</feature>
<gene>
    <name evidence="2" type="ORF">BKA67DRAFT_538448</name>
</gene>
<evidence type="ECO:0000313" key="2">
    <source>
        <dbReference type="EMBL" id="KAH6648409.1"/>
    </source>
</evidence>
<dbReference type="EMBL" id="JAGPXC010000007">
    <property type="protein sequence ID" value="KAH6648409.1"/>
    <property type="molecule type" value="Genomic_DNA"/>
</dbReference>
<keyword evidence="3" id="KW-1185">Reference proteome</keyword>
<dbReference type="PANTHER" id="PTHR38567:SF1">
    <property type="entry name" value="DUF4291 DOMAIN-CONTAINING PROTEIN"/>
    <property type="match status" value="1"/>
</dbReference>
<evidence type="ECO:0000256" key="1">
    <source>
        <dbReference type="SAM" id="MobiDB-lite"/>
    </source>
</evidence>
<dbReference type="PANTHER" id="PTHR38567">
    <property type="entry name" value="DUF4291 DOMAIN-CONTAINING PROTEIN"/>
    <property type="match status" value="1"/>
</dbReference>
<organism evidence="2 3">
    <name type="scientific">Truncatella angustata</name>
    <dbReference type="NCBI Taxonomy" id="152316"/>
    <lineage>
        <taxon>Eukaryota</taxon>
        <taxon>Fungi</taxon>
        <taxon>Dikarya</taxon>
        <taxon>Ascomycota</taxon>
        <taxon>Pezizomycotina</taxon>
        <taxon>Sordariomycetes</taxon>
        <taxon>Xylariomycetidae</taxon>
        <taxon>Amphisphaeriales</taxon>
        <taxon>Sporocadaceae</taxon>
        <taxon>Truncatella</taxon>
    </lineage>
</organism>
<protein>
    <recommendedName>
        <fullName evidence="4">ATP-dependent RNA helicase DHX8</fullName>
    </recommendedName>
</protein>
<name>A0A9P8UEF8_9PEZI</name>
<dbReference type="AlphaFoldDB" id="A0A9P8UEF8"/>
<dbReference type="OrthoDB" id="413653at2759"/>
<evidence type="ECO:0008006" key="4">
    <source>
        <dbReference type="Google" id="ProtNLM"/>
    </source>
</evidence>
<reference evidence="2" key="1">
    <citation type="journal article" date="2021" name="Nat. Commun.">
        <title>Genetic determinants of endophytism in the Arabidopsis root mycobiome.</title>
        <authorList>
            <person name="Mesny F."/>
            <person name="Miyauchi S."/>
            <person name="Thiergart T."/>
            <person name="Pickel B."/>
            <person name="Atanasova L."/>
            <person name="Karlsson M."/>
            <person name="Huettel B."/>
            <person name="Barry K.W."/>
            <person name="Haridas S."/>
            <person name="Chen C."/>
            <person name="Bauer D."/>
            <person name="Andreopoulos W."/>
            <person name="Pangilinan J."/>
            <person name="LaButti K."/>
            <person name="Riley R."/>
            <person name="Lipzen A."/>
            <person name="Clum A."/>
            <person name="Drula E."/>
            <person name="Henrissat B."/>
            <person name="Kohler A."/>
            <person name="Grigoriev I.V."/>
            <person name="Martin F.M."/>
            <person name="Hacquard S."/>
        </authorList>
    </citation>
    <scope>NUCLEOTIDE SEQUENCE</scope>
    <source>
        <strain evidence="2">MPI-SDFR-AT-0073</strain>
    </source>
</reference>
<comment type="caution">
    <text evidence="2">The sequence shown here is derived from an EMBL/GenBank/DDBJ whole genome shotgun (WGS) entry which is preliminary data.</text>
</comment>